<dbReference type="PROSITE" id="PS50937">
    <property type="entry name" value="HTH_MERR_2"/>
    <property type="match status" value="1"/>
</dbReference>
<reference evidence="3" key="2">
    <citation type="journal article" date="2021" name="PeerJ">
        <title>Extensive microbial diversity within the chicken gut microbiome revealed by metagenomics and culture.</title>
        <authorList>
            <person name="Gilroy R."/>
            <person name="Ravi A."/>
            <person name="Getino M."/>
            <person name="Pursley I."/>
            <person name="Horton D.L."/>
            <person name="Alikhan N.F."/>
            <person name="Baker D."/>
            <person name="Gharbi K."/>
            <person name="Hall N."/>
            <person name="Watson M."/>
            <person name="Adriaenssens E.M."/>
            <person name="Foster-Nyarko E."/>
            <person name="Jarju S."/>
            <person name="Secka A."/>
            <person name="Antonio M."/>
            <person name="Oren A."/>
            <person name="Chaudhuri R.R."/>
            <person name="La Ragione R."/>
            <person name="Hildebrand F."/>
            <person name="Pallen M.J."/>
        </authorList>
    </citation>
    <scope>NUCLEOTIDE SEQUENCE</scope>
    <source>
        <strain evidence="3">ChiSxjej2B14-6234</strain>
    </source>
</reference>
<gene>
    <name evidence="3" type="ORF">IAB73_10555</name>
</gene>
<name>A0A9D1CRX9_9FIRM</name>
<evidence type="ECO:0000313" key="4">
    <source>
        <dbReference type="Proteomes" id="UP000886887"/>
    </source>
</evidence>
<dbReference type="InterPro" id="IPR000551">
    <property type="entry name" value="MerR-type_HTH_dom"/>
</dbReference>
<keyword evidence="1" id="KW-0175">Coiled coil</keyword>
<dbReference type="Pfam" id="PF13411">
    <property type="entry name" value="MerR_1"/>
    <property type="match status" value="1"/>
</dbReference>
<protein>
    <submittedName>
        <fullName evidence="3">MerR family transcriptional regulator</fullName>
    </submittedName>
</protein>
<comment type="caution">
    <text evidence="3">The sequence shown here is derived from an EMBL/GenBank/DDBJ whole genome shotgun (WGS) entry which is preliminary data.</text>
</comment>
<feature type="domain" description="HTH merR-type" evidence="2">
    <location>
        <begin position="1"/>
        <end position="68"/>
    </location>
</feature>
<dbReference type="InterPro" id="IPR009061">
    <property type="entry name" value="DNA-bd_dom_put_sf"/>
</dbReference>
<feature type="coiled-coil region" evidence="1">
    <location>
        <begin position="73"/>
        <end position="100"/>
    </location>
</feature>
<reference evidence="3" key="1">
    <citation type="submission" date="2020-10" db="EMBL/GenBank/DDBJ databases">
        <authorList>
            <person name="Gilroy R."/>
        </authorList>
    </citation>
    <scope>NUCLEOTIDE SEQUENCE</scope>
    <source>
        <strain evidence="3">ChiSxjej2B14-6234</strain>
    </source>
</reference>
<evidence type="ECO:0000313" key="3">
    <source>
        <dbReference type="EMBL" id="HIQ72633.1"/>
    </source>
</evidence>
<dbReference type="SUPFAM" id="SSF46955">
    <property type="entry name" value="Putative DNA-binding domain"/>
    <property type="match status" value="1"/>
</dbReference>
<dbReference type="GO" id="GO:0006355">
    <property type="term" value="P:regulation of DNA-templated transcription"/>
    <property type="evidence" value="ECO:0007669"/>
    <property type="project" value="InterPro"/>
</dbReference>
<dbReference type="Proteomes" id="UP000886887">
    <property type="component" value="Unassembled WGS sequence"/>
</dbReference>
<accession>A0A9D1CRX9</accession>
<organism evidence="3 4">
    <name type="scientific">Candidatus Onthenecus intestinigallinarum</name>
    <dbReference type="NCBI Taxonomy" id="2840875"/>
    <lineage>
        <taxon>Bacteria</taxon>
        <taxon>Bacillati</taxon>
        <taxon>Bacillota</taxon>
        <taxon>Clostridia</taxon>
        <taxon>Eubacteriales</taxon>
        <taxon>Candidatus Onthenecus</taxon>
    </lineage>
</organism>
<proteinExistence type="predicted"/>
<sequence length="116" mass="13881">MTKKEASERYQIPIAILDEYESWGLCSAVKQVMGVWQYDDQDLERLSTIMALHDMGFAVEEVERYMRLLLSDADTTRERLHMLERRRNAALDEIHLKEKQLQRLDYLRYQMRGQKA</sequence>
<dbReference type="AlphaFoldDB" id="A0A9D1CRX9"/>
<dbReference type="Gene3D" id="1.10.1660.10">
    <property type="match status" value="1"/>
</dbReference>
<evidence type="ECO:0000256" key="1">
    <source>
        <dbReference type="SAM" id="Coils"/>
    </source>
</evidence>
<evidence type="ECO:0000259" key="2">
    <source>
        <dbReference type="PROSITE" id="PS50937"/>
    </source>
</evidence>
<dbReference type="SMART" id="SM00422">
    <property type="entry name" value="HTH_MERR"/>
    <property type="match status" value="1"/>
</dbReference>
<dbReference type="EMBL" id="DVFJ01000037">
    <property type="protein sequence ID" value="HIQ72633.1"/>
    <property type="molecule type" value="Genomic_DNA"/>
</dbReference>
<dbReference type="GO" id="GO:0003677">
    <property type="term" value="F:DNA binding"/>
    <property type="evidence" value="ECO:0007669"/>
    <property type="project" value="InterPro"/>
</dbReference>